<evidence type="ECO:0000313" key="1">
    <source>
        <dbReference type="EMBL" id="KAJ3010631.1"/>
    </source>
</evidence>
<dbReference type="EMBL" id="JANSHE010000456">
    <property type="protein sequence ID" value="KAJ3010631.1"/>
    <property type="molecule type" value="Genomic_DNA"/>
</dbReference>
<keyword evidence="2" id="KW-1185">Reference proteome</keyword>
<name>A0ACC1Q4Y9_9APHY</name>
<comment type="caution">
    <text evidence="1">The sequence shown here is derived from an EMBL/GenBank/DDBJ whole genome shotgun (WGS) entry which is preliminary data.</text>
</comment>
<dbReference type="Proteomes" id="UP001144978">
    <property type="component" value="Unassembled WGS sequence"/>
</dbReference>
<proteinExistence type="predicted"/>
<sequence>MSVLPSVSEAAEILPRDASTALSLYELLILPAEKAALDRLGCDNVNTTPSVVYARVVGYLLLYPPSDVARSAVTTDVASCRTHNQQDALGL</sequence>
<gene>
    <name evidence="1" type="ORF">NUW54_g2421</name>
</gene>
<accession>A0ACC1Q4Y9</accession>
<organism evidence="1 2">
    <name type="scientific">Trametes sanguinea</name>
    <dbReference type="NCBI Taxonomy" id="158606"/>
    <lineage>
        <taxon>Eukaryota</taxon>
        <taxon>Fungi</taxon>
        <taxon>Dikarya</taxon>
        <taxon>Basidiomycota</taxon>
        <taxon>Agaricomycotina</taxon>
        <taxon>Agaricomycetes</taxon>
        <taxon>Polyporales</taxon>
        <taxon>Polyporaceae</taxon>
        <taxon>Trametes</taxon>
    </lineage>
</organism>
<evidence type="ECO:0000313" key="2">
    <source>
        <dbReference type="Proteomes" id="UP001144978"/>
    </source>
</evidence>
<protein>
    <submittedName>
        <fullName evidence="1">Uncharacterized protein</fullName>
    </submittedName>
</protein>
<reference evidence="1" key="1">
    <citation type="submission" date="2022-08" db="EMBL/GenBank/DDBJ databases">
        <title>Genome Sequence of Pycnoporus sanguineus.</title>
        <authorList>
            <person name="Buettner E."/>
        </authorList>
    </citation>
    <scope>NUCLEOTIDE SEQUENCE</scope>
    <source>
        <strain evidence="1">CG-C14</strain>
    </source>
</reference>